<evidence type="ECO:0000256" key="2">
    <source>
        <dbReference type="ARBA" id="ARBA00022729"/>
    </source>
</evidence>
<dbReference type="EMBL" id="JACJIA010000002">
    <property type="protein sequence ID" value="MBA8950467.1"/>
    <property type="molecule type" value="Genomic_DNA"/>
</dbReference>
<dbReference type="SUPFAM" id="SSF53474">
    <property type="entry name" value="alpha/beta-Hydrolases"/>
    <property type="match status" value="1"/>
</dbReference>
<comment type="similarity">
    <text evidence="1">Belongs to the peptidase S33 family.</text>
</comment>
<feature type="domain" description="AB hydrolase-1" evidence="4">
    <location>
        <begin position="7"/>
        <end position="156"/>
    </location>
</feature>
<dbReference type="InterPro" id="IPR029058">
    <property type="entry name" value="AB_hydrolase_fold"/>
</dbReference>
<evidence type="ECO:0000256" key="3">
    <source>
        <dbReference type="ARBA" id="ARBA00022801"/>
    </source>
</evidence>
<dbReference type="InterPro" id="IPR013595">
    <property type="entry name" value="Pept_S33_TAP-like_C"/>
</dbReference>
<accession>A0A7W3LLR9</accession>
<proteinExistence type="inferred from homology"/>
<comment type="caution">
    <text evidence="6">The sequence shown here is derived from an EMBL/GenBank/DDBJ whole genome shotgun (WGS) entry which is preliminary data.</text>
</comment>
<evidence type="ECO:0000313" key="7">
    <source>
        <dbReference type="Proteomes" id="UP000572680"/>
    </source>
</evidence>
<evidence type="ECO:0000256" key="1">
    <source>
        <dbReference type="ARBA" id="ARBA00010088"/>
    </source>
</evidence>
<dbReference type="GO" id="GO:0016787">
    <property type="term" value="F:hydrolase activity"/>
    <property type="evidence" value="ECO:0007669"/>
    <property type="project" value="UniProtKB-KW"/>
</dbReference>
<name>A0A7W3LLR9_ACTNM</name>
<dbReference type="PANTHER" id="PTHR43248:SF29">
    <property type="entry name" value="TRIPEPTIDYL AMINOPEPTIDASE"/>
    <property type="match status" value="1"/>
</dbReference>
<sequence length="369" mass="40392">MTGFGGLEKRFDLVGIDPRGVGRSAPLTCPAGGVLRAEPVRLPESGRDLRRLRDRNRRLAASCRGWDAPLDSDSAARDLDLVRKALGERVVHLYGHSYGTLLGQEYAARFGRHVRAAVLDGVMDHSASRRRFVVTAARAFEDAFGEFARWCARSRECGMDARGAYRQVVAKARAGRLEGDWTPHTVAATADAMLWTPSWGAVASFLRTLNAGRAWEEEREKPPATLNHADPVVCQDYAMRYRNAGELRADLAAARRAAPLVGYSPNAMRAVLACQGWPGPVRNPQSRAASTARNPLLLLQSRHDNATPAAWAREVGRQLGGGARLVLLDDWTHAVKVFNGGCEARIVNDYLVRLRAPRARCGSTPPDAR</sequence>
<keyword evidence="3" id="KW-0378">Hydrolase</keyword>
<keyword evidence="7" id="KW-1185">Reference proteome</keyword>
<dbReference type="PANTHER" id="PTHR43248">
    <property type="entry name" value="2-SUCCINYL-6-HYDROXY-2,4-CYCLOHEXADIENE-1-CARBOXYLATE SYNTHASE"/>
    <property type="match status" value="1"/>
</dbReference>
<dbReference type="InterPro" id="IPR000073">
    <property type="entry name" value="AB_hydrolase_1"/>
</dbReference>
<protein>
    <submittedName>
        <fullName evidence="6">Pimeloyl-ACP methyl ester carboxylesterase</fullName>
    </submittedName>
</protein>
<dbReference type="AlphaFoldDB" id="A0A7W3LLR9"/>
<evidence type="ECO:0000313" key="6">
    <source>
        <dbReference type="EMBL" id="MBA8950467.1"/>
    </source>
</evidence>
<evidence type="ECO:0000259" key="4">
    <source>
        <dbReference type="Pfam" id="PF00561"/>
    </source>
</evidence>
<dbReference type="Pfam" id="PF00561">
    <property type="entry name" value="Abhydrolase_1"/>
    <property type="match status" value="1"/>
</dbReference>
<dbReference type="RefSeq" id="WP_182842884.1">
    <property type="nucleotide sequence ID" value="NZ_BAAALP010000002.1"/>
</dbReference>
<dbReference type="Gene3D" id="3.40.50.1820">
    <property type="entry name" value="alpha/beta hydrolase"/>
    <property type="match status" value="1"/>
</dbReference>
<reference evidence="6 7" key="1">
    <citation type="submission" date="2020-08" db="EMBL/GenBank/DDBJ databases">
        <title>Genomic Encyclopedia of Type Strains, Phase IV (KMG-IV): sequencing the most valuable type-strain genomes for metagenomic binning, comparative biology and taxonomic classification.</title>
        <authorList>
            <person name="Goeker M."/>
        </authorList>
    </citation>
    <scope>NUCLEOTIDE SEQUENCE [LARGE SCALE GENOMIC DNA]</scope>
    <source>
        <strain evidence="6 7">DSM 44197</strain>
    </source>
</reference>
<evidence type="ECO:0000259" key="5">
    <source>
        <dbReference type="Pfam" id="PF08386"/>
    </source>
</evidence>
<dbReference type="InterPro" id="IPR051601">
    <property type="entry name" value="Serine_prot/Carboxylest_S33"/>
</dbReference>
<dbReference type="Pfam" id="PF08386">
    <property type="entry name" value="Abhydrolase_4"/>
    <property type="match status" value="1"/>
</dbReference>
<feature type="domain" description="Peptidase S33 tripeptidyl aminopeptidase-like C-terminal" evidence="5">
    <location>
        <begin position="263"/>
        <end position="358"/>
    </location>
</feature>
<dbReference type="Proteomes" id="UP000572680">
    <property type="component" value="Unassembled WGS sequence"/>
</dbReference>
<organism evidence="6 7">
    <name type="scientific">Actinomadura namibiensis</name>
    <dbReference type="NCBI Taxonomy" id="182080"/>
    <lineage>
        <taxon>Bacteria</taxon>
        <taxon>Bacillati</taxon>
        <taxon>Actinomycetota</taxon>
        <taxon>Actinomycetes</taxon>
        <taxon>Streptosporangiales</taxon>
        <taxon>Thermomonosporaceae</taxon>
        <taxon>Actinomadura</taxon>
    </lineage>
</organism>
<gene>
    <name evidence="6" type="ORF">HNR61_002080</name>
</gene>
<keyword evidence="2" id="KW-0732">Signal</keyword>